<evidence type="ECO:0000313" key="4">
    <source>
        <dbReference type="Proteomes" id="UP000037510"/>
    </source>
</evidence>
<comment type="caution">
    <text evidence="3">The sequence shown here is derived from an EMBL/GenBank/DDBJ whole genome shotgun (WGS) entry which is preliminary data.</text>
</comment>
<dbReference type="AlphaFoldDB" id="A0A0L7KTG2"/>
<dbReference type="Pfam" id="PF24667">
    <property type="entry name" value="MORN_DRC7"/>
    <property type="match status" value="1"/>
</dbReference>
<dbReference type="PANTHER" id="PTHR35249">
    <property type="entry name" value="DYNEIN REGULATORY COMPLEX SUBUNIT 7"/>
    <property type="match status" value="1"/>
</dbReference>
<evidence type="ECO:0000313" key="3">
    <source>
        <dbReference type="EMBL" id="KOB66319.1"/>
    </source>
</evidence>
<evidence type="ECO:0000313" key="2">
    <source>
        <dbReference type="EMBL" id="KOB65344.1"/>
    </source>
</evidence>
<dbReference type="EMBL" id="JTDY01006076">
    <property type="protein sequence ID" value="KOB66319.1"/>
    <property type="molecule type" value="Genomic_DNA"/>
</dbReference>
<keyword evidence="4" id="KW-1185">Reference proteome</keyword>
<dbReference type="InterPro" id="IPR033551">
    <property type="entry name" value="DRC7/lobo"/>
</dbReference>
<sequence>MSPYTAIIRRSGNPFELAHVVVSWLIGAGYDAYVAVVYVPPPPDQEPRYRLVPLPDLTSKYCQEMERKEAAEKQAAIDKIENKRLKKIALLEQPPDDDINGWRTHAWVLILPGFMDVTEPFFIEPSEGNGYPINAKQYHQIQSIYSNENYYCWEHLLAGEPFFRRQLGGIDYSDKKTAVDTDKHLDVPASWVEKLDISSDEYEQRYPGSHKVIHYKKVLLEKFSHYSERDGIVKRVKVFDDYALTIPIVTYEWYKHRVDLMETLKIDHVKREMTETFGNGRKEHLTSVRTLEFNYYARLDHLTKLVCTPLTFEELESRLITYTEGTKAEPKRAIRDIVETYSRNKGIPAKQDVWRKTFHLQENTIDLQYHYAYNFVTNNTRSYIKPNLAETGGKILFYPDKTSGYIADPCAKLPRALDVYYGLCDNIDLEYQSNKHIRDRETDTNEYLKQRHRELTEPRLYVALFDTAKNEAAKTGWKEQIDPLAPYLARMFGSGHGAGSMPSLKEATLVREQCVNDFKSKQLARQSLVQERFDKEAPRLRGLHSVQAVVRDMH</sequence>
<dbReference type="GO" id="GO:0031514">
    <property type="term" value="C:motile cilium"/>
    <property type="evidence" value="ECO:0007669"/>
    <property type="project" value="TreeGrafter"/>
</dbReference>
<dbReference type="Proteomes" id="UP000037510">
    <property type="component" value="Unassembled WGS sequence"/>
</dbReference>
<dbReference type="GO" id="GO:0030317">
    <property type="term" value="P:flagellated sperm motility"/>
    <property type="evidence" value="ECO:0007669"/>
    <property type="project" value="TreeGrafter"/>
</dbReference>
<name>A0A0L7KTG2_OPEBR</name>
<dbReference type="InterPro" id="IPR056291">
    <property type="entry name" value="MORN_DRC7"/>
</dbReference>
<dbReference type="STRING" id="104452.A0A0L7KTG2"/>
<accession>A0A0L7KTG2</accession>
<feature type="domain" description="Dynein regulatory complex subunit 7 MORN" evidence="1">
    <location>
        <begin position="207"/>
        <end position="462"/>
    </location>
</feature>
<proteinExistence type="predicted"/>
<evidence type="ECO:0000259" key="1">
    <source>
        <dbReference type="Pfam" id="PF24667"/>
    </source>
</evidence>
<gene>
    <name evidence="3" type="ORF">OBRU01_21455</name>
    <name evidence="2" type="ORF">OBRU01_22862</name>
</gene>
<protein>
    <recommendedName>
        <fullName evidence="1">Dynein regulatory complex subunit 7 MORN domain-containing protein</fullName>
    </recommendedName>
</protein>
<reference evidence="3 4" key="1">
    <citation type="journal article" date="2015" name="Genome Biol. Evol.">
        <title>The genome of winter moth (Operophtera brumata) provides a genomic perspective on sexual dimorphism and phenology.</title>
        <authorList>
            <person name="Derks M.F."/>
            <person name="Smit S."/>
            <person name="Salis L."/>
            <person name="Schijlen E."/>
            <person name="Bossers A."/>
            <person name="Mateman C."/>
            <person name="Pijl A.S."/>
            <person name="de Ridder D."/>
            <person name="Groenen M.A."/>
            <person name="Visser M.E."/>
            <person name="Megens H.J."/>
        </authorList>
    </citation>
    <scope>NUCLEOTIDE SEQUENCE [LARGE SCALE GENOMIC DNA]</scope>
    <source>
        <strain evidence="3">WM2013NL</strain>
        <tissue evidence="3">Head and thorax</tissue>
    </source>
</reference>
<dbReference type="EMBL" id="JTDY01007245">
    <property type="protein sequence ID" value="KOB65344.1"/>
    <property type="molecule type" value="Genomic_DNA"/>
</dbReference>
<dbReference type="PANTHER" id="PTHR35249:SF2">
    <property type="entry name" value="DYNEIN REGULATORY COMPLEX SUBUNIT 7"/>
    <property type="match status" value="1"/>
</dbReference>
<organism evidence="3 4">
    <name type="scientific">Operophtera brumata</name>
    <name type="common">Winter moth</name>
    <name type="synonym">Phalaena brumata</name>
    <dbReference type="NCBI Taxonomy" id="104452"/>
    <lineage>
        <taxon>Eukaryota</taxon>
        <taxon>Metazoa</taxon>
        <taxon>Ecdysozoa</taxon>
        <taxon>Arthropoda</taxon>
        <taxon>Hexapoda</taxon>
        <taxon>Insecta</taxon>
        <taxon>Pterygota</taxon>
        <taxon>Neoptera</taxon>
        <taxon>Endopterygota</taxon>
        <taxon>Lepidoptera</taxon>
        <taxon>Glossata</taxon>
        <taxon>Ditrysia</taxon>
        <taxon>Geometroidea</taxon>
        <taxon>Geometridae</taxon>
        <taxon>Larentiinae</taxon>
        <taxon>Operophtera</taxon>
    </lineage>
</organism>